<accession>A0A4U5NFC2</accession>
<keyword evidence="2" id="KW-1185">Reference proteome</keyword>
<evidence type="ECO:0000313" key="1">
    <source>
        <dbReference type="EMBL" id="TKR81739.1"/>
    </source>
</evidence>
<dbReference type="EMBL" id="AZBU02000004">
    <property type="protein sequence ID" value="TKR81739.1"/>
    <property type="molecule type" value="Genomic_DNA"/>
</dbReference>
<sequence length="75" mass="9095">MFCMRRGRNRSCGERLERDKDLKRALDKTRMQMIAWKERFVIFMESLADVRPFVSLLFSMLRLLFVKHGNVKKRT</sequence>
<proteinExistence type="predicted"/>
<dbReference type="AlphaFoldDB" id="A0A4U5NFC2"/>
<reference evidence="1 2" key="1">
    <citation type="journal article" date="2015" name="Genome Biol.">
        <title>Comparative genomics of Steinernema reveals deeply conserved gene regulatory networks.</title>
        <authorList>
            <person name="Dillman A.R."/>
            <person name="Macchietto M."/>
            <person name="Porter C.F."/>
            <person name="Rogers A."/>
            <person name="Williams B."/>
            <person name="Antoshechkin I."/>
            <person name="Lee M.M."/>
            <person name="Goodwin Z."/>
            <person name="Lu X."/>
            <person name="Lewis E.E."/>
            <person name="Goodrich-Blair H."/>
            <person name="Stock S.P."/>
            <person name="Adams B.J."/>
            <person name="Sternberg P.W."/>
            <person name="Mortazavi A."/>
        </authorList>
    </citation>
    <scope>NUCLEOTIDE SEQUENCE [LARGE SCALE GENOMIC DNA]</scope>
    <source>
        <strain evidence="1 2">ALL</strain>
    </source>
</reference>
<comment type="caution">
    <text evidence="1">The sequence shown here is derived from an EMBL/GenBank/DDBJ whole genome shotgun (WGS) entry which is preliminary data.</text>
</comment>
<organism evidence="1 2">
    <name type="scientific">Steinernema carpocapsae</name>
    <name type="common">Entomopathogenic nematode</name>
    <dbReference type="NCBI Taxonomy" id="34508"/>
    <lineage>
        <taxon>Eukaryota</taxon>
        <taxon>Metazoa</taxon>
        <taxon>Ecdysozoa</taxon>
        <taxon>Nematoda</taxon>
        <taxon>Chromadorea</taxon>
        <taxon>Rhabditida</taxon>
        <taxon>Tylenchina</taxon>
        <taxon>Panagrolaimomorpha</taxon>
        <taxon>Strongyloidoidea</taxon>
        <taxon>Steinernematidae</taxon>
        <taxon>Steinernema</taxon>
    </lineage>
</organism>
<reference evidence="1 2" key="2">
    <citation type="journal article" date="2019" name="G3 (Bethesda)">
        <title>Hybrid Assembly of the Genome of the Entomopathogenic Nematode Steinernema carpocapsae Identifies the X-Chromosome.</title>
        <authorList>
            <person name="Serra L."/>
            <person name="Macchietto M."/>
            <person name="Macias-Munoz A."/>
            <person name="McGill C.J."/>
            <person name="Rodriguez I.M."/>
            <person name="Rodriguez B."/>
            <person name="Murad R."/>
            <person name="Mortazavi A."/>
        </authorList>
    </citation>
    <scope>NUCLEOTIDE SEQUENCE [LARGE SCALE GENOMIC DNA]</scope>
    <source>
        <strain evidence="1 2">ALL</strain>
    </source>
</reference>
<gene>
    <name evidence="1" type="ORF">L596_015563</name>
</gene>
<dbReference type="Proteomes" id="UP000298663">
    <property type="component" value="Unassembled WGS sequence"/>
</dbReference>
<name>A0A4U5NFC2_STECR</name>
<protein>
    <submittedName>
        <fullName evidence="1">Uncharacterized protein</fullName>
    </submittedName>
</protein>
<evidence type="ECO:0000313" key="2">
    <source>
        <dbReference type="Proteomes" id="UP000298663"/>
    </source>
</evidence>